<evidence type="ECO:0000256" key="2">
    <source>
        <dbReference type="ARBA" id="ARBA00022597"/>
    </source>
</evidence>
<feature type="transmembrane region" description="Helical" evidence="6">
    <location>
        <begin position="285"/>
        <end position="304"/>
    </location>
</feature>
<dbReference type="InterPro" id="IPR007271">
    <property type="entry name" value="Nuc_sug_transpt"/>
</dbReference>
<proteinExistence type="predicted"/>
<gene>
    <name evidence="7" type="ORF">EVEC_LOCUS6963</name>
</gene>
<keyword evidence="4 6" id="KW-1133">Transmembrane helix</keyword>
<feature type="transmembrane region" description="Helical" evidence="6">
    <location>
        <begin position="232"/>
        <end position="252"/>
    </location>
</feature>
<name>A0A0N4VAF2_ENTVE</name>
<dbReference type="EMBL" id="UXUI01008716">
    <property type="protein sequence ID" value="VDD92212.1"/>
    <property type="molecule type" value="Genomic_DNA"/>
</dbReference>
<sequence length="407" mass="45640">MLCNNFAINLSSYLAFQRPYKNLVMEITKYSFTTLLQATDIFLMTVGHEKEMQICGNVEPYAVGTFSTASLCERRVREDEKIDKSRSILFNTRFIQNGTRILTLNRTSDVVELQATPVYKHIKEENAVLGLGAVVAICIFSVCLTVASGFAGVYLEKILKQKKEVSVCIRNIQLCIISIPASLLLVFVSVNSKFFQFYFDRIKNVILSGDRENIACDGNDVAERGFFIGFDYLVWITIFLTAFGGLMVATVIKYTDNILKTFAASFAVIVSCIISAVIFRFQPTILFIVGGTIVILAVSIYNLFPHKKNKKLAEQAPIVFKQCNYTTYFIVTRIRIFLQLLNKASKPASNNLRAVVLFTILNGKYDTLSGAALILKASTTALSKKRNCRDPSVEKFQLRRASKNQSP</sequence>
<evidence type="ECO:0000313" key="7">
    <source>
        <dbReference type="EMBL" id="VDD92212.1"/>
    </source>
</evidence>
<accession>A0A0N4VAF2</accession>
<dbReference type="STRING" id="51028.A0A0N4VAF2"/>
<dbReference type="AlphaFoldDB" id="A0A0N4VAF2"/>
<keyword evidence="2" id="KW-0762">Sugar transport</keyword>
<evidence type="ECO:0000256" key="5">
    <source>
        <dbReference type="ARBA" id="ARBA00023136"/>
    </source>
</evidence>
<evidence type="ECO:0000256" key="3">
    <source>
        <dbReference type="ARBA" id="ARBA00022692"/>
    </source>
</evidence>
<dbReference type="OrthoDB" id="408493at2759"/>
<keyword evidence="5 6" id="KW-0472">Membrane</keyword>
<keyword evidence="2" id="KW-0813">Transport</keyword>
<dbReference type="Pfam" id="PF04142">
    <property type="entry name" value="Nuc_sug_transp"/>
    <property type="match status" value="2"/>
</dbReference>
<dbReference type="Proteomes" id="UP000274131">
    <property type="component" value="Unassembled WGS sequence"/>
</dbReference>
<feature type="transmembrane region" description="Helical" evidence="6">
    <location>
        <begin position="259"/>
        <end position="279"/>
    </location>
</feature>
<protein>
    <submittedName>
        <fullName evidence="9">G_PROTEIN_RECEP_F3_4 domain-containing protein</fullName>
    </submittedName>
</protein>
<feature type="transmembrane region" description="Helical" evidence="6">
    <location>
        <begin position="127"/>
        <end position="155"/>
    </location>
</feature>
<keyword evidence="8" id="KW-1185">Reference proteome</keyword>
<evidence type="ECO:0000313" key="9">
    <source>
        <dbReference type="WBParaSite" id="EVEC_0000744201-mRNA-1"/>
    </source>
</evidence>
<organism evidence="9">
    <name type="scientific">Enterobius vermicularis</name>
    <name type="common">Human pinworm</name>
    <dbReference type="NCBI Taxonomy" id="51028"/>
    <lineage>
        <taxon>Eukaryota</taxon>
        <taxon>Metazoa</taxon>
        <taxon>Ecdysozoa</taxon>
        <taxon>Nematoda</taxon>
        <taxon>Chromadorea</taxon>
        <taxon>Rhabditida</taxon>
        <taxon>Spirurina</taxon>
        <taxon>Oxyuridomorpha</taxon>
        <taxon>Oxyuroidea</taxon>
        <taxon>Oxyuridae</taxon>
        <taxon>Enterobius</taxon>
    </lineage>
</organism>
<comment type="subcellular location">
    <subcellularLocation>
        <location evidence="1">Membrane</location>
        <topology evidence="1">Multi-pass membrane protein</topology>
    </subcellularLocation>
</comment>
<dbReference type="NCBIfam" id="TIGR00803">
    <property type="entry name" value="nst"/>
    <property type="match status" value="1"/>
</dbReference>
<dbReference type="PANTHER" id="PTHR10231">
    <property type="entry name" value="NUCLEOTIDE-SUGAR TRANSMEMBRANE TRANSPORTER"/>
    <property type="match status" value="1"/>
</dbReference>
<dbReference type="GO" id="GO:0000139">
    <property type="term" value="C:Golgi membrane"/>
    <property type="evidence" value="ECO:0007669"/>
    <property type="project" value="InterPro"/>
</dbReference>
<evidence type="ECO:0000256" key="4">
    <source>
        <dbReference type="ARBA" id="ARBA00022989"/>
    </source>
</evidence>
<evidence type="ECO:0000256" key="1">
    <source>
        <dbReference type="ARBA" id="ARBA00004141"/>
    </source>
</evidence>
<evidence type="ECO:0000256" key="6">
    <source>
        <dbReference type="SAM" id="Phobius"/>
    </source>
</evidence>
<evidence type="ECO:0000313" key="8">
    <source>
        <dbReference type="Proteomes" id="UP000274131"/>
    </source>
</evidence>
<keyword evidence="3 6" id="KW-0812">Transmembrane</keyword>
<reference evidence="9" key="1">
    <citation type="submission" date="2017-02" db="UniProtKB">
        <authorList>
            <consortium name="WormBaseParasite"/>
        </authorList>
    </citation>
    <scope>IDENTIFICATION</scope>
</reference>
<dbReference type="WBParaSite" id="EVEC_0000744201-mRNA-1">
    <property type="protein sequence ID" value="EVEC_0000744201-mRNA-1"/>
    <property type="gene ID" value="EVEC_0000744201"/>
</dbReference>
<dbReference type="GO" id="GO:0015165">
    <property type="term" value="F:pyrimidine nucleotide-sugar transmembrane transporter activity"/>
    <property type="evidence" value="ECO:0007669"/>
    <property type="project" value="InterPro"/>
</dbReference>
<reference evidence="7 8" key="2">
    <citation type="submission" date="2018-10" db="EMBL/GenBank/DDBJ databases">
        <authorList>
            <consortium name="Pathogen Informatics"/>
        </authorList>
    </citation>
    <scope>NUCLEOTIDE SEQUENCE [LARGE SCALE GENOMIC DNA]</scope>
</reference>
<feature type="transmembrane region" description="Helical" evidence="6">
    <location>
        <begin position="167"/>
        <end position="190"/>
    </location>
</feature>